<feature type="domain" description="ExoP galactose-binding-like" evidence="5">
    <location>
        <begin position="693"/>
        <end position="843"/>
    </location>
</feature>
<dbReference type="GO" id="GO:0009251">
    <property type="term" value="P:glucan catabolic process"/>
    <property type="evidence" value="ECO:0007669"/>
    <property type="project" value="TreeGrafter"/>
</dbReference>
<name>A0A0S2FHA2_LYSAN</name>
<accession>A0A0S2FHA2</accession>
<keyword evidence="7" id="KW-1185">Reference proteome</keyword>
<dbReference type="PATRIC" id="fig|84531.8.peg.4806"/>
<evidence type="ECO:0000313" key="7">
    <source>
        <dbReference type="Proteomes" id="UP000060787"/>
    </source>
</evidence>
<dbReference type="InterPro" id="IPR017853">
    <property type="entry name" value="GH"/>
</dbReference>
<dbReference type="Proteomes" id="UP000060787">
    <property type="component" value="Chromosome"/>
</dbReference>
<dbReference type="Pfam" id="PF00933">
    <property type="entry name" value="Glyco_hydro_3"/>
    <property type="match status" value="1"/>
</dbReference>
<dbReference type="STRING" id="84531.LA76x_4814"/>
<protein>
    <submittedName>
        <fullName evidence="6">Exo-1,3/1,4-beta-glucanase</fullName>
    </submittedName>
</protein>
<dbReference type="Gene3D" id="3.40.50.1700">
    <property type="entry name" value="Glycoside hydrolase family 3 C-terminal domain"/>
    <property type="match status" value="1"/>
</dbReference>
<evidence type="ECO:0000256" key="1">
    <source>
        <dbReference type="ARBA" id="ARBA00022801"/>
    </source>
</evidence>
<evidence type="ECO:0000259" key="5">
    <source>
        <dbReference type="Pfam" id="PF18559"/>
    </source>
</evidence>
<feature type="signal peptide" evidence="2">
    <location>
        <begin position="1"/>
        <end position="38"/>
    </location>
</feature>
<dbReference type="PANTHER" id="PTHR30620">
    <property type="entry name" value="PERIPLASMIC BETA-GLUCOSIDASE-RELATED"/>
    <property type="match status" value="1"/>
</dbReference>
<evidence type="ECO:0000313" key="6">
    <source>
        <dbReference type="EMBL" id="ALN82917.1"/>
    </source>
</evidence>
<dbReference type="GO" id="GO:0008422">
    <property type="term" value="F:beta-glucosidase activity"/>
    <property type="evidence" value="ECO:0007669"/>
    <property type="project" value="TreeGrafter"/>
</dbReference>
<dbReference type="Gene3D" id="3.20.20.300">
    <property type="entry name" value="Glycoside hydrolase, family 3, N-terminal domain"/>
    <property type="match status" value="1"/>
</dbReference>
<dbReference type="EMBL" id="CP011129">
    <property type="protein sequence ID" value="ALN82917.1"/>
    <property type="molecule type" value="Genomic_DNA"/>
</dbReference>
<feature type="domain" description="Glycoside hydrolase family 3 N-terminal" evidence="3">
    <location>
        <begin position="75"/>
        <end position="404"/>
    </location>
</feature>
<evidence type="ECO:0000256" key="2">
    <source>
        <dbReference type="SAM" id="SignalP"/>
    </source>
</evidence>
<dbReference type="SUPFAM" id="SSF51445">
    <property type="entry name" value="(Trans)glycosidases"/>
    <property type="match status" value="1"/>
</dbReference>
<dbReference type="SUPFAM" id="SSF52279">
    <property type="entry name" value="Beta-D-glucan exohydrolase, C-terminal domain"/>
    <property type="match status" value="1"/>
</dbReference>
<keyword evidence="1" id="KW-0378">Hydrolase</keyword>
<dbReference type="KEGG" id="lab:LA76x_4814"/>
<evidence type="ECO:0000259" key="4">
    <source>
        <dbReference type="Pfam" id="PF01915"/>
    </source>
</evidence>
<dbReference type="AlphaFoldDB" id="A0A0S2FHA2"/>
<feature type="chain" id="PRO_5006597012" evidence="2">
    <location>
        <begin position="39"/>
        <end position="858"/>
    </location>
</feature>
<organism evidence="6 7">
    <name type="scientific">Lysobacter antibioticus</name>
    <dbReference type="NCBI Taxonomy" id="84531"/>
    <lineage>
        <taxon>Bacteria</taxon>
        <taxon>Pseudomonadati</taxon>
        <taxon>Pseudomonadota</taxon>
        <taxon>Gammaproteobacteria</taxon>
        <taxon>Lysobacterales</taxon>
        <taxon>Lysobacteraceae</taxon>
        <taxon>Lysobacter</taxon>
    </lineage>
</organism>
<dbReference type="PRINTS" id="PR00133">
    <property type="entry name" value="GLHYDRLASE3"/>
</dbReference>
<dbReference type="Pfam" id="PF01915">
    <property type="entry name" value="Glyco_hydro_3_C"/>
    <property type="match status" value="1"/>
</dbReference>
<proteinExistence type="predicted"/>
<dbReference type="InterPro" id="IPR051915">
    <property type="entry name" value="Cellulose_Degrad_GH3"/>
</dbReference>
<dbReference type="Pfam" id="PF18559">
    <property type="entry name" value="Exop_C"/>
    <property type="match status" value="1"/>
</dbReference>
<sequence length="858" mass="92038">MNASTSERVRAAVPSIQVCRWRLCALALALLPAMGAAADGAATIDPAHWPALKAPLPRDEALERRIGELMTKMSVEEKVGQIVQADINSATPEDVRKYHLGSVLAGGNSEPGGISEPGGRYDAPPQEWLDIADRFYAASMDPSDGKVAIPILFGIDAVHGHNNLIGATLFPHNIGLGATRNPELIRRIGEATAAEVRATGMEWTFAPTLTVPRDDRWGRTYEGYSEDPRVVASYAAAAIEGLQGKLGTKQFLDGAHVIATAKHFLADGGTFEGRDQGDARIGEAELRDVHGAGYPPALEAGAQTVMASFSSWQGQKMHGNRELLTQVLKQRMGFDGFVVGDWNAHGQLTGCSNESCAAAFNAGVDMLMAPDSWRGYYDNALKQVRSGEIAMARLDDAVARILRVKLRLGLFEAGAPSKRPLGGKFEVLGSPAHRAVARQAVRESLVLLKNQSGLLPLRPQQRILVAGDGADNIAKQSGGWTLNWQGTGLKPGDFPNAQSIWSGLRERIQAAGGQAELAVDGQYKSKPDVAIVVYGEDPYAEFQGDLRTLAFRPSRNPELDLIKRLKSQGIAVVSVLLSGRPLWVNREINASDAFVAAWLPGSEGGGIADVLLRDAKGGIVHDFKGKLPYSWPKTAVQVANVGDKDYAPQFAFGYGLSYARGGEVAALSEDPGTADLDQRSMQFLGRGALPRAWRLRVSAQGRHSEAIKPPLATENRALAIAAVDYKAQEDAWRLQWNGDAKVEWVADTPVELVRETNGDVQLLIDLKVDAVGAGEAYLIAGCGPKCESRVPFGDTLRGLPRGQWLRIGVPLKCVRAGGADMAKLDVPFGLQASAGTTITLHEVAYGTDADRVADCKRQ</sequence>
<dbReference type="InterPro" id="IPR036962">
    <property type="entry name" value="Glyco_hydro_3_N_sf"/>
</dbReference>
<keyword evidence="2" id="KW-0732">Signal</keyword>
<dbReference type="InterPro" id="IPR001764">
    <property type="entry name" value="Glyco_hydro_3_N"/>
</dbReference>
<feature type="domain" description="Glycoside hydrolase family 3 C-terminal" evidence="4">
    <location>
        <begin position="445"/>
        <end position="658"/>
    </location>
</feature>
<dbReference type="RefSeq" id="WP_082648061.1">
    <property type="nucleotide sequence ID" value="NZ_CP011129.1"/>
</dbReference>
<dbReference type="eggNOG" id="COG1472">
    <property type="taxonomic scope" value="Bacteria"/>
</dbReference>
<gene>
    <name evidence="6" type="primary">exoP</name>
    <name evidence="6" type="ORF">LA76x_4814</name>
</gene>
<dbReference type="InterPro" id="IPR002772">
    <property type="entry name" value="Glyco_hydro_3_C"/>
</dbReference>
<reference evidence="6 7" key="1">
    <citation type="journal article" date="2015" name="BMC Genomics">
        <title>Comparative genomics and metabolic profiling of the genus Lysobacter.</title>
        <authorList>
            <person name="de Bruijn I."/>
            <person name="Cheng X."/>
            <person name="de Jager V."/>
            <person name="Exposito R.G."/>
            <person name="Watrous J."/>
            <person name="Patel N."/>
            <person name="Postma J."/>
            <person name="Dorrestein P.C."/>
            <person name="Kobayashi D."/>
            <person name="Raaijmakers J.M."/>
        </authorList>
    </citation>
    <scope>NUCLEOTIDE SEQUENCE [LARGE SCALE GENOMIC DNA]</scope>
    <source>
        <strain evidence="6 7">76</strain>
    </source>
</reference>
<dbReference type="PANTHER" id="PTHR30620:SF77">
    <property type="entry name" value="LYSOSOMAL BETA GLUCOSIDASE-LIKE"/>
    <property type="match status" value="1"/>
</dbReference>
<evidence type="ECO:0000259" key="3">
    <source>
        <dbReference type="Pfam" id="PF00933"/>
    </source>
</evidence>
<dbReference type="Gene3D" id="2.60.120.430">
    <property type="entry name" value="Galactose-binding lectin"/>
    <property type="match status" value="1"/>
</dbReference>
<dbReference type="InterPro" id="IPR041443">
    <property type="entry name" value="Exop_C"/>
</dbReference>
<dbReference type="InterPro" id="IPR036881">
    <property type="entry name" value="Glyco_hydro_3_C_sf"/>
</dbReference>